<dbReference type="EMBL" id="QXFW01001799">
    <property type="protein sequence ID" value="KAE8985645.1"/>
    <property type="molecule type" value="Genomic_DNA"/>
</dbReference>
<dbReference type="Proteomes" id="UP000476176">
    <property type="component" value="Unassembled WGS sequence"/>
</dbReference>
<dbReference type="EMBL" id="QXFX01004567">
    <property type="protein sequence ID" value="KAE9063565.1"/>
    <property type="molecule type" value="Genomic_DNA"/>
</dbReference>
<organism evidence="9 12">
    <name type="scientific">Phytophthora fragariae</name>
    <dbReference type="NCBI Taxonomy" id="53985"/>
    <lineage>
        <taxon>Eukaryota</taxon>
        <taxon>Sar</taxon>
        <taxon>Stramenopiles</taxon>
        <taxon>Oomycota</taxon>
        <taxon>Peronosporomycetes</taxon>
        <taxon>Peronosporales</taxon>
        <taxon>Peronosporaceae</taxon>
        <taxon>Phytophthora</taxon>
    </lineage>
</organism>
<evidence type="ECO:0000313" key="17">
    <source>
        <dbReference type="Proteomes" id="UP000476176"/>
    </source>
</evidence>
<proteinExistence type="predicted"/>
<evidence type="ECO:0008006" key="19">
    <source>
        <dbReference type="Google" id="ProtNLM"/>
    </source>
</evidence>
<evidence type="ECO:0000313" key="10">
    <source>
        <dbReference type="Proteomes" id="UP000429523"/>
    </source>
</evidence>
<dbReference type="AlphaFoldDB" id="A0A6A4BCD4"/>
<evidence type="ECO:0000313" key="16">
    <source>
        <dbReference type="Proteomes" id="UP000460718"/>
    </source>
</evidence>
<evidence type="ECO:0000313" key="13">
    <source>
        <dbReference type="Proteomes" id="UP000440367"/>
    </source>
</evidence>
<dbReference type="SUPFAM" id="SSF140860">
    <property type="entry name" value="Pseudo ankyrin repeat-like"/>
    <property type="match status" value="1"/>
</dbReference>
<evidence type="ECO:0000313" key="3">
    <source>
        <dbReference type="EMBL" id="KAE9063565.1"/>
    </source>
</evidence>
<evidence type="ECO:0000313" key="15">
    <source>
        <dbReference type="Proteomes" id="UP000441208"/>
    </source>
</evidence>
<gene>
    <name evidence="9" type="ORF">PF001_g28970</name>
    <name evidence="8" type="ORF">PF002_g22699</name>
    <name evidence="7" type="ORF">PF004_g20347</name>
    <name evidence="6" type="ORF">PF005_g21377</name>
    <name evidence="4" type="ORF">PF006_g30584</name>
    <name evidence="5" type="ORF">PF007_g21593</name>
    <name evidence="1" type="ORF">PF009_g22516</name>
    <name evidence="3" type="ORF">PF010_g28943</name>
    <name evidence="2" type="ORF">PF011_g20306</name>
</gene>
<evidence type="ECO:0000313" key="18">
    <source>
        <dbReference type="Proteomes" id="UP000488956"/>
    </source>
</evidence>
<dbReference type="EMBL" id="QXGF01001868">
    <property type="protein sequence ID" value="KAE8927316.1"/>
    <property type="molecule type" value="Genomic_DNA"/>
</dbReference>
<dbReference type="EMBL" id="QXGC01001805">
    <property type="protein sequence ID" value="KAE9195744.1"/>
    <property type="molecule type" value="Genomic_DNA"/>
</dbReference>
<evidence type="ECO:0000313" key="8">
    <source>
        <dbReference type="EMBL" id="KAE9197604.1"/>
    </source>
</evidence>
<evidence type="ECO:0000313" key="9">
    <source>
        <dbReference type="EMBL" id="KAE9270019.1"/>
    </source>
</evidence>
<reference evidence="10 11" key="1">
    <citation type="submission" date="2018-08" db="EMBL/GenBank/DDBJ databases">
        <title>Genomic investigation of the strawberry pathogen Phytophthora fragariae indicates pathogenicity is determined by transcriptional variation in three key races.</title>
        <authorList>
            <person name="Adams T.M."/>
            <person name="Armitage A.D."/>
            <person name="Sobczyk M.K."/>
            <person name="Bates H.J."/>
            <person name="Dunwell J.M."/>
            <person name="Nellist C.F."/>
            <person name="Harrison R.J."/>
        </authorList>
    </citation>
    <scope>NUCLEOTIDE SEQUENCE [LARGE SCALE GENOMIC DNA]</scope>
    <source>
        <strain evidence="9 12">A4</strain>
        <strain evidence="8 13">BC-1</strain>
        <strain evidence="7 17">BC-23</strain>
        <strain evidence="6 11">NOV-27</strain>
        <strain evidence="4 14">NOV-5</strain>
        <strain evidence="5 15">NOV-71</strain>
        <strain evidence="1 10">NOV-9</strain>
        <strain evidence="3 18">ONT-3</strain>
        <strain evidence="2 16">SCRP245</strain>
    </source>
</reference>
<dbReference type="Proteomes" id="UP000441208">
    <property type="component" value="Unassembled WGS sequence"/>
</dbReference>
<evidence type="ECO:0000313" key="5">
    <source>
        <dbReference type="EMBL" id="KAE9084237.1"/>
    </source>
</evidence>
<dbReference type="Proteomes" id="UP000460718">
    <property type="component" value="Unassembled WGS sequence"/>
</dbReference>
<evidence type="ECO:0000313" key="4">
    <source>
        <dbReference type="EMBL" id="KAE9064868.1"/>
    </source>
</evidence>
<dbReference type="Proteomes" id="UP000429523">
    <property type="component" value="Unassembled WGS sequence"/>
</dbReference>
<evidence type="ECO:0000313" key="14">
    <source>
        <dbReference type="Proteomes" id="UP000440732"/>
    </source>
</evidence>
<dbReference type="Proteomes" id="UP000437068">
    <property type="component" value="Unassembled WGS sequence"/>
</dbReference>
<evidence type="ECO:0000313" key="11">
    <source>
        <dbReference type="Proteomes" id="UP000433483"/>
    </source>
</evidence>
<keyword evidence="11" id="KW-1185">Reference proteome</keyword>
<evidence type="ECO:0000313" key="1">
    <source>
        <dbReference type="EMBL" id="KAE8927316.1"/>
    </source>
</evidence>
<dbReference type="Proteomes" id="UP000440367">
    <property type="component" value="Unassembled WGS sequence"/>
</dbReference>
<dbReference type="Proteomes" id="UP000433483">
    <property type="component" value="Unassembled WGS sequence"/>
</dbReference>
<sequence length="159" mass="18150">MHGHLHVLEFLWSYTEEATSGDIPSYKKQKVAAVNSCYANARNIVYWDDDIILATAKHGHFDVVRWLYKNTPLDMYGSRRYGLMIKHILRAGDDELVQLLLRPGRCVLDYAGNCPRVEMIEWMLDCGYLRRDVSLAMDAIRDLAKSGRVGLMQQIVGGC</sequence>
<name>A0A6A4BCD4_9STRA</name>
<dbReference type="Proteomes" id="UP000488956">
    <property type="component" value="Unassembled WGS sequence"/>
</dbReference>
<dbReference type="OrthoDB" id="113235at2759"/>
<evidence type="ECO:0000313" key="6">
    <source>
        <dbReference type="EMBL" id="KAE9185136.1"/>
    </source>
</evidence>
<dbReference type="Gene3D" id="1.25.40.20">
    <property type="entry name" value="Ankyrin repeat-containing domain"/>
    <property type="match status" value="1"/>
</dbReference>
<dbReference type="EMBL" id="QXFZ01001839">
    <property type="protein sequence ID" value="KAE9084237.1"/>
    <property type="molecule type" value="Genomic_DNA"/>
</dbReference>
<protein>
    <recommendedName>
        <fullName evidence="19">Ankyrin repeat protein</fullName>
    </recommendedName>
</protein>
<dbReference type="Proteomes" id="UP000440732">
    <property type="component" value="Unassembled WGS sequence"/>
</dbReference>
<dbReference type="EMBL" id="QXGE01004621">
    <property type="protein sequence ID" value="KAE9270019.1"/>
    <property type="molecule type" value="Genomic_DNA"/>
</dbReference>
<dbReference type="EMBL" id="QXGD01001866">
    <property type="protein sequence ID" value="KAE9197604.1"/>
    <property type="molecule type" value="Genomic_DNA"/>
</dbReference>
<evidence type="ECO:0000313" key="7">
    <source>
        <dbReference type="EMBL" id="KAE9195744.1"/>
    </source>
</evidence>
<comment type="caution">
    <text evidence="9">The sequence shown here is derived from an EMBL/GenBank/DDBJ whole genome shotgun (WGS) entry which is preliminary data.</text>
</comment>
<evidence type="ECO:0000313" key="12">
    <source>
        <dbReference type="Proteomes" id="UP000437068"/>
    </source>
</evidence>
<dbReference type="InterPro" id="IPR036770">
    <property type="entry name" value="Ankyrin_rpt-contain_sf"/>
</dbReference>
<dbReference type="EMBL" id="QXGA01005978">
    <property type="protein sequence ID" value="KAE9064868.1"/>
    <property type="molecule type" value="Genomic_DNA"/>
</dbReference>
<accession>A0A6A4BCD4</accession>
<dbReference type="EMBL" id="QXGB01001815">
    <property type="protein sequence ID" value="KAE9185136.1"/>
    <property type="molecule type" value="Genomic_DNA"/>
</dbReference>
<evidence type="ECO:0000313" key="2">
    <source>
        <dbReference type="EMBL" id="KAE8985645.1"/>
    </source>
</evidence>